<comment type="caution">
    <text evidence="2">The sequence shown here is derived from an EMBL/GenBank/DDBJ whole genome shotgun (WGS) entry which is preliminary data.</text>
</comment>
<dbReference type="InterPro" id="IPR036291">
    <property type="entry name" value="NAD(P)-bd_dom_sf"/>
</dbReference>
<dbReference type="Proteomes" id="UP000753961">
    <property type="component" value="Unassembled WGS sequence"/>
</dbReference>
<evidence type="ECO:0000313" key="3">
    <source>
        <dbReference type="Proteomes" id="UP000753961"/>
    </source>
</evidence>
<dbReference type="RefSeq" id="WP_222578066.1">
    <property type="nucleotide sequence ID" value="NZ_JAHVHU010000001.1"/>
</dbReference>
<dbReference type="InterPro" id="IPR002347">
    <property type="entry name" value="SDR_fam"/>
</dbReference>
<dbReference type="PANTHER" id="PTHR43157:SF31">
    <property type="entry name" value="PHOSPHATIDYLINOSITOL-GLYCAN BIOSYNTHESIS CLASS F PROTEIN"/>
    <property type="match status" value="1"/>
</dbReference>
<sequence length="281" mass="32079">MKQIVITGGNSGIGLETARILARKGHRVTLTVRSEEKGQKALKEIHDTETDPKVDYVLLDLSDFRSMKNAAAELQAACPYLDVLIHNAGYFQSAPRKNEAGIELTLMVNHIAPFYLTHLLLPILVKSTESRVICVNSDSHFQASFDADNLNLDRRFHGLRAYARSKLANVLFTYEFERRNVYDHLSVYALHPGLVNTDIGAKHTNFFQRLIWNLRSRSGLTPREGADTSVYLATEDKENLTSGAYWHNRQRKPSSKASYHTEYARILWEKSKEWCDIDSYF</sequence>
<organism evidence="2 3">
    <name type="scientific">Membranihabitans marinus</name>
    <dbReference type="NCBI Taxonomy" id="1227546"/>
    <lineage>
        <taxon>Bacteria</taxon>
        <taxon>Pseudomonadati</taxon>
        <taxon>Bacteroidota</taxon>
        <taxon>Saprospiria</taxon>
        <taxon>Saprospirales</taxon>
        <taxon>Saprospiraceae</taxon>
        <taxon>Membranihabitans</taxon>
    </lineage>
</organism>
<dbReference type="SUPFAM" id="SSF51735">
    <property type="entry name" value="NAD(P)-binding Rossmann-fold domains"/>
    <property type="match status" value="1"/>
</dbReference>
<keyword evidence="3" id="KW-1185">Reference proteome</keyword>
<dbReference type="PRINTS" id="PR00081">
    <property type="entry name" value="GDHRDH"/>
</dbReference>
<protein>
    <submittedName>
        <fullName evidence="2">SDR family oxidoreductase</fullName>
    </submittedName>
</protein>
<dbReference type="EMBL" id="JAHVHU010000001">
    <property type="protein sequence ID" value="MBY5956544.1"/>
    <property type="molecule type" value="Genomic_DNA"/>
</dbReference>
<dbReference type="PANTHER" id="PTHR43157">
    <property type="entry name" value="PHOSPHATIDYLINOSITOL-GLYCAN BIOSYNTHESIS CLASS F PROTEIN-RELATED"/>
    <property type="match status" value="1"/>
</dbReference>
<dbReference type="Pfam" id="PF00106">
    <property type="entry name" value="adh_short"/>
    <property type="match status" value="1"/>
</dbReference>
<dbReference type="CDD" id="cd05327">
    <property type="entry name" value="retinol-DH_like_SDR_c_like"/>
    <property type="match status" value="1"/>
</dbReference>
<evidence type="ECO:0000256" key="1">
    <source>
        <dbReference type="ARBA" id="ARBA00023002"/>
    </source>
</evidence>
<proteinExistence type="predicted"/>
<name>A0A953HIM9_9BACT</name>
<accession>A0A953HIM9</accession>
<reference evidence="2" key="1">
    <citation type="submission" date="2021-06" db="EMBL/GenBank/DDBJ databases">
        <title>44 bacteria genomes isolated from Dapeng, Shenzhen.</title>
        <authorList>
            <person name="Zheng W."/>
            <person name="Yu S."/>
            <person name="Huang Y."/>
        </authorList>
    </citation>
    <scope>NUCLEOTIDE SEQUENCE</scope>
    <source>
        <strain evidence="2">DP5N28-2</strain>
    </source>
</reference>
<keyword evidence="1" id="KW-0560">Oxidoreductase</keyword>
<dbReference type="Gene3D" id="3.40.50.720">
    <property type="entry name" value="NAD(P)-binding Rossmann-like Domain"/>
    <property type="match status" value="1"/>
</dbReference>
<evidence type="ECO:0000313" key="2">
    <source>
        <dbReference type="EMBL" id="MBY5956544.1"/>
    </source>
</evidence>
<gene>
    <name evidence="2" type="ORF">KUV50_00250</name>
</gene>
<dbReference type="GO" id="GO:0016491">
    <property type="term" value="F:oxidoreductase activity"/>
    <property type="evidence" value="ECO:0007669"/>
    <property type="project" value="UniProtKB-KW"/>
</dbReference>
<dbReference type="AlphaFoldDB" id="A0A953HIM9"/>